<dbReference type="InterPro" id="IPR035906">
    <property type="entry name" value="MetI-like_sf"/>
</dbReference>
<feature type="transmembrane region" description="Helical" evidence="7">
    <location>
        <begin position="147"/>
        <end position="165"/>
    </location>
</feature>
<feature type="domain" description="ABC transmembrane type-1" evidence="8">
    <location>
        <begin position="108"/>
        <end position="297"/>
    </location>
</feature>
<feature type="transmembrane region" description="Helical" evidence="7">
    <location>
        <begin position="48"/>
        <end position="68"/>
    </location>
</feature>
<dbReference type="InterPro" id="IPR000515">
    <property type="entry name" value="MetI-like"/>
</dbReference>
<sequence>MSNSKEMNSEEKWRKINILENTDIVENENNIKNRAMINLKLQFKKNKFALVSLVILIIIIVSSLLAFLSPYDPNKINLSEKFLSPNLNHFFGTDELGRDYFTRVLYGGRVSLTVGFASMFVSVIIGTLVGVISGYVGGIVDSINMRIIDVFMCIPTFFLILIANAYLGSSIINIIVIIGIFGWMGTARIVRSETLSFKEREYVMASKSLGASNKHIIKKHIIPNLISSIIVISSISIAGAILSESALSFLGLGVQEPMASWGSMLQKAQENILDIPYLSLFPGIIILLTVLSFNILGDVLRVALDPKVNDEG</sequence>
<comment type="subcellular location">
    <subcellularLocation>
        <location evidence="1 7">Cell membrane</location>
        <topology evidence="1 7">Multi-pass membrane protein</topology>
    </subcellularLocation>
</comment>
<evidence type="ECO:0000256" key="3">
    <source>
        <dbReference type="ARBA" id="ARBA00022475"/>
    </source>
</evidence>
<gene>
    <name evidence="9" type="primary">appC_2</name>
    <name evidence="9" type="ORF">Ctaglu_38090</name>
</gene>
<feature type="transmembrane region" description="Helical" evidence="7">
    <location>
        <begin position="275"/>
        <end position="297"/>
    </location>
</feature>
<keyword evidence="3" id="KW-1003">Cell membrane</keyword>
<evidence type="ECO:0000256" key="4">
    <source>
        <dbReference type="ARBA" id="ARBA00022692"/>
    </source>
</evidence>
<dbReference type="EMBL" id="BHYK01000028">
    <property type="protein sequence ID" value="GCD12186.1"/>
    <property type="molecule type" value="Genomic_DNA"/>
</dbReference>
<dbReference type="Pfam" id="PF12911">
    <property type="entry name" value="OppC_N"/>
    <property type="match status" value="1"/>
</dbReference>
<proteinExistence type="inferred from homology"/>
<feature type="transmembrane region" description="Helical" evidence="7">
    <location>
        <begin position="110"/>
        <end position="135"/>
    </location>
</feature>
<name>A0A401URQ4_9CLOT</name>
<dbReference type="Proteomes" id="UP000287872">
    <property type="component" value="Unassembled WGS sequence"/>
</dbReference>
<dbReference type="GO" id="GO:0005886">
    <property type="term" value="C:plasma membrane"/>
    <property type="evidence" value="ECO:0007669"/>
    <property type="project" value="UniProtKB-SubCell"/>
</dbReference>
<accession>A0A401URQ4</accession>
<evidence type="ECO:0000256" key="6">
    <source>
        <dbReference type="ARBA" id="ARBA00023136"/>
    </source>
</evidence>
<reference evidence="9 10" key="1">
    <citation type="submission" date="2018-11" db="EMBL/GenBank/DDBJ databases">
        <title>Genome sequencing and assembly of Clostridium tagluense strain A121.</title>
        <authorList>
            <person name="Murakami T."/>
            <person name="Segawa T."/>
            <person name="Shcherbakova V.A."/>
            <person name="Mori H."/>
            <person name="Yoshimura Y."/>
        </authorList>
    </citation>
    <scope>NUCLEOTIDE SEQUENCE [LARGE SCALE GENOMIC DNA]</scope>
    <source>
        <strain evidence="9 10">A121</strain>
    </source>
</reference>
<evidence type="ECO:0000256" key="7">
    <source>
        <dbReference type="RuleBase" id="RU363032"/>
    </source>
</evidence>
<keyword evidence="10" id="KW-1185">Reference proteome</keyword>
<evidence type="ECO:0000256" key="5">
    <source>
        <dbReference type="ARBA" id="ARBA00022989"/>
    </source>
</evidence>
<dbReference type="InterPro" id="IPR025966">
    <property type="entry name" value="OppC_N"/>
</dbReference>
<evidence type="ECO:0000256" key="1">
    <source>
        <dbReference type="ARBA" id="ARBA00004651"/>
    </source>
</evidence>
<dbReference type="AlphaFoldDB" id="A0A401URQ4"/>
<dbReference type="PROSITE" id="PS50928">
    <property type="entry name" value="ABC_TM1"/>
    <property type="match status" value="1"/>
</dbReference>
<keyword evidence="6 7" id="KW-0472">Membrane</keyword>
<protein>
    <submittedName>
        <fullName evidence="9">Oligopeptide ABC transporter permease</fullName>
    </submittedName>
</protein>
<dbReference type="GO" id="GO:0055085">
    <property type="term" value="P:transmembrane transport"/>
    <property type="evidence" value="ECO:0007669"/>
    <property type="project" value="InterPro"/>
</dbReference>
<dbReference type="PANTHER" id="PTHR43386">
    <property type="entry name" value="OLIGOPEPTIDE TRANSPORT SYSTEM PERMEASE PROTEIN APPC"/>
    <property type="match status" value="1"/>
</dbReference>
<dbReference type="CDD" id="cd06261">
    <property type="entry name" value="TM_PBP2"/>
    <property type="match status" value="1"/>
</dbReference>
<keyword evidence="5 7" id="KW-1133">Transmembrane helix</keyword>
<feature type="transmembrane region" description="Helical" evidence="7">
    <location>
        <begin position="171"/>
        <end position="190"/>
    </location>
</feature>
<dbReference type="InterPro" id="IPR050366">
    <property type="entry name" value="BP-dependent_transpt_permease"/>
</dbReference>
<dbReference type="Gene3D" id="1.10.3720.10">
    <property type="entry name" value="MetI-like"/>
    <property type="match status" value="1"/>
</dbReference>
<evidence type="ECO:0000313" key="9">
    <source>
        <dbReference type="EMBL" id="GCD12186.1"/>
    </source>
</evidence>
<evidence type="ECO:0000256" key="2">
    <source>
        <dbReference type="ARBA" id="ARBA00022448"/>
    </source>
</evidence>
<feature type="transmembrane region" description="Helical" evidence="7">
    <location>
        <begin position="221"/>
        <end position="242"/>
    </location>
</feature>
<dbReference type="PANTHER" id="PTHR43386:SF1">
    <property type="entry name" value="D,D-DIPEPTIDE TRANSPORT SYSTEM PERMEASE PROTEIN DDPC-RELATED"/>
    <property type="match status" value="1"/>
</dbReference>
<organism evidence="9 10">
    <name type="scientific">Clostridium tagluense</name>
    <dbReference type="NCBI Taxonomy" id="360422"/>
    <lineage>
        <taxon>Bacteria</taxon>
        <taxon>Bacillati</taxon>
        <taxon>Bacillota</taxon>
        <taxon>Clostridia</taxon>
        <taxon>Eubacteriales</taxon>
        <taxon>Clostridiaceae</taxon>
        <taxon>Clostridium</taxon>
    </lineage>
</organism>
<comment type="caution">
    <text evidence="9">The sequence shown here is derived from an EMBL/GenBank/DDBJ whole genome shotgun (WGS) entry which is preliminary data.</text>
</comment>
<keyword evidence="4 7" id="KW-0812">Transmembrane</keyword>
<comment type="similarity">
    <text evidence="7">Belongs to the binding-protein-dependent transport system permease family.</text>
</comment>
<dbReference type="OrthoDB" id="9783218at2"/>
<keyword evidence="2 7" id="KW-0813">Transport</keyword>
<dbReference type="SUPFAM" id="SSF161098">
    <property type="entry name" value="MetI-like"/>
    <property type="match status" value="1"/>
</dbReference>
<dbReference type="Pfam" id="PF00528">
    <property type="entry name" value="BPD_transp_1"/>
    <property type="match status" value="1"/>
</dbReference>
<evidence type="ECO:0000313" key="10">
    <source>
        <dbReference type="Proteomes" id="UP000287872"/>
    </source>
</evidence>
<evidence type="ECO:0000259" key="8">
    <source>
        <dbReference type="PROSITE" id="PS50928"/>
    </source>
</evidence>